<dbReference type="InterPro" id="IPR000175">
    <property type="entry name" value="Na/ntran_symport"/>
</dbReference>
<evidence type="ECO:0000256" key="6">
    <source>
        <dbReference type="SAM" id="Phobius"/>
    </source>
</evidence>
<reference evidence="7" key="1">
    <citation type="submission" date="2018-05" db="EMBL/GenBank/DDBJ databases">
        <authorList>
            <person name="Lanie J.A."/>
            <person name="Ng W.-L."/>
            <person name="Kazmierczak K.M."/>
            <person name="Andrzejewski T.M."/>
            <person name="Davidsen T.M."/>
            <person name="Wayne K.J."/>
            <person name="Tettelin H."/>
            <person name="Glass J.I."/>
            <person name="Rusch D."/>
            <person name="Podicherti R."/>
            <person name="Tsui H.-C.T."/>
            <person name="Winkler M.E."/>
        </authorList>
    </citation>
    <scope>NUCLEOTIDE SEQUENCE</scope>
</reference>
<dbReference type="GO" id="GO:0016020">
    <property type="term" value="C:membrane"/>
    <property type="evidence" value="ECO:0007669"/>
    <property type="project" value="UniProtKB-SubCell"/>
</dbReference>
<evidence type="ECO:0000256" key="3">
    <source>
        <dbReference type="ARBA" id="ARBA00022692"/>
    </source>
</evidence>
<feature type="transmembrane region" description="Helical" evidence="6">
    <location>
        <begin position="21"/>
        <end position="38"/>
    </location>
</feature>
<evidence type="ECO:0000256" key="5">
    <source>
        <dbReference type="ARBA" id="ARBA00023136"/>
    </source>
</evidence>
<dbReference type="EMBL" id="UINC01003185">
    <property type="protein sequence ID" value="SVA04082.1"/>
    <property type="molecule type" value="Genomic_DNA"/>
</dbReference>
<dbReference type="Pfam" id="PF00209">
    <property type="entry name" value="SNF"/>
    <property type="match status" value="2"/>
</dbReference>
<feature type="transmembrane region" description="Helical" evidence="6">
    <location>
        <begin position="311"/>
        <end position="334"/>
    </location>
</feature>
<organism evidence="7">
    <name type="scientific">marine metagenome</name>
    <dbReference type="NCBI Taxonomy" id="408172"/>
    <lineage>
        <taxon>unclassified sequences</taxon>
        <taxon>metagenomes</taxon>
        <taxon>ecological metagenomes</taxon>
    </lineage>
</organism>
<evidence type="ECO:0000256" key="1">
    <source>
        <dbReference type="ARBA" id="ARBA00004141"/>
    </source>
</evidence>
<feature type="transmembrane region" description="Helical" evidence="6">
    <location>
        <begin position="159"/>
        <end position="177"/>
    </location>
</feature>
<feature type="transmembrane region" description="Helical" evidence="6">
    <location>
        <begin position="394"/>
        <end position="416"/>
    </location>
</feature>
<sequence length="458" mass="50191">MTNKDSTILRQSLHGQWSSRIVFILAVSGSAVGLGNIWRFPYMAGINGGGAYVLIYLLCIFAIGLPIMISEIMLGRRGRRNPMTSMELLGLEETGIKSWKYAGVIGLLAGFLILSYYSVIAGWTLNYFMLTAQGLFDGIGPSGVDEVFNALTLSIKTQVVFHTIFMALTILIIAKGIKAGLERAVTIMMPALFIIMVVLIIYAITQGNFLEGLSFMFRPDFSKLDGSSLLSAMGQAFFTLSLGMGCVFTYGAYLPKKESIFNSTIAIILCDTLIALLAGMIIFPIVFSYGLEPAEGPGLIFKTLPLAFGQISGGTIFGSLFFILLGFAALTSAISLLEPSVAWMIEQKNVSRKVSAITIGLGIWALGLLTVLSFNELSDFTFWKGTVFDNFEHLASNILLPTSGLLFTVFASWFMSKKSSSEELNGEHSWQYRFWRFLARYIAPIAVLIIFLNVIGIF</sequence>
<dbReference type="PANTHER" id="PTHR42948">
    <property type="entry name" value="TRANSPORTER"/>
    <property type="match status" value="1"/>
</dbReference>
<keyword evidence="5 6" id="KW-0472">Membrane</keyword>
<keyword evidence="2" id="KW-0813">Transport</keyword>
<dbReference type="PRINTS" id="PR00176">
    <property type="entry name" value="NANEUSMPORT"/>
</dbReference>
<accession>A0A381SJ26</accession>
<feature type="transmembrane region" description="Helical" evidence="6">
    <location>
        <begin position="265"/>
        <end position="291"/>
    </location>
</feature>
<dbReference type="InterPro" id="IPR037272">
    <property type="entry name" value="SNS_sf"/>
</dbReference>
<dbReference type="CDD" id="cd10336">
    <property type="entry name" value="SLC6sbd_Tyt1-Like"/>
    <property type="match status" value="1"/>
</dbReference>
<dbReference type="SUPFAM" id="SSF161070">
    <property type="entry name" value="SNF-like"/>
    <property type="match status" value="1"/>
</dbReference>
<keyword evidence="3 6" id="KW-0812">Transmembrane</keyword>
<dbReference type="InterPro" id="IPR047218">
    <property type="entry name" value="YocR/YhdH-like"/>
</dbReference>
<evidence type="ECO:0008006" key="8">
    <source>
        <dbReference type="Google" id="ProtNLM"/>
    </source>
</evidence>
<comment type="subcellular location">
    <subcellularLocation>
        <location evidence="1">Membrane</location>
        <topology evidence="1">Multi-pass membrane protein</topology>
    </subcellularLocation>
</comment>
<feature type="transmembrane region" description="Helical" evidence="6">
    <location>
        <begin position="50"/>
        <end position="74"/>
    </location>
</feature>
<dbReference type="PANTHER" id="PTHR42948:SF1">
    <property type="entry name" value="TRANSPORTER"/>
    <property type="match status" value="1"/>
</dbReference>
<feature type="transmembrane region" description="Helical" evidence="6">
    <location>
        <begin position="437"/>
        <end position="457"/>
    </location>
</feature>
<proteinExistence type="predicted"/>
<keyword evidence="4 6" id="KW-1133">Transmembrane helix</keyword>
<evidence type="ECO:0000313" key="7">
    <source>
        <dbReference type="EMBL" id="SVA04082.1"/>
    </source>
</evidence>
<protein>
    <recommendedName>
        <fullName evidence="8">Transporter</fullName>
    </recommendedName>
</protein>
<feature type="transmembrane region" description="Helical" evidence="6">
    <location>
        <begin position="354"/>
        <end position="374"/>
    </location>
</feature>
<dbReference type="PROSITE" id="PS50267">
    <property type="entry name" value="NA_NEUROTRAN_SYMP_3"/>
    <property type="match status" value="1"/>
</dbReference>
<dbReference type="AlphaFoldDB" id="A0A381SJ26"/>
<feature type="transmembrane region" description="Helical" evidence="6">
    <location>
        <begin position="229"/>
        <end position="253"/>
    </location>
</feature>
<evidence type="ECO:0000256" key="2">
    <source>
        <dbReference type="ARBA" id="ARBA00022448"/>
    </source>
</evidence>
<name>A0A381SJ26_9ZZZZ</name>
<dbReference type="PROSITE" id="PS00610">
    <property type="entry name" value="NA_NEUROTRAN_SYMP_1"/>
    <property type="match status" value="1"/>
</dbReference>
<evidence type="ECO:0000256" key="4">
    <source>
        <dbReference type="ARBA" id="ARBA00022989"/>
    </source>
</evidence>
<feature type="transmembrane region" description="Helical" evidence="6">
    <location>
        <begin position="189"/>
        <end position="209"/>
    </location>
</feature>
<feature type="transmembrane region" description="Helical" evidence="6">
    <location>
        <begin position="101"/>
        <end position="125"/>
    </location>
</feature>
<gene>
    <name evidence="7" type="ORF">METZ01_LOCUS56936</name>
</gene>
<dbReference type="NCBIfam" id="NF037979">
    <property type="entry name" value="Na_transp"/>
    <property type="match status" value="1"/>
</dbReference>